<name>A0A1T1NT87_9XANT</name>
<proteinExistence type="predicted"/>
<dbReference type="EMBL" id="LOJW01000050">
    <property type="protein sequence ID" value="OOW66426.1"/>
    <property type="molecule type" value="Genomic_DNA"/>
</dbReference>
<protein>
    <submittedName>
        <fullName evidence="2">Uncharacterized protein</fullName>
    </submittedName>
</protein>
<gene>
    <name evidence="2" type="ORF">Xmlh_19345</name>
</gene>
<feature type="transmembrane region" description="Helical" evidence="1">
    <location>
        <begin position="12"/>
        <end position="39"/>
    </location>
</feature>
<evidence type="ECO:0000313" key="3">
    <source>
        <dbReference type="Proteomes" id="UP000190559"/>
    </source>
</evidence>
<sequence>MPSAIPYRSDTVLSAASLSPVLIWTTVLLAVLIAVLVWLKKKGVIARWQGGAQGAVAAGAIVKRSEYRVSRHTVVHLLEIEGERIVVAESRGQISLQRLGPTAGAST</sequence>
<evidence type="ECO:0000313" key="2">
    <source>
        <dbReference type="EMBL" id="OOW66426.1"/>
    </source>
</evidence>
<accession>A0A1T1NT87</accession>
<keyword evidence="1" id="KW-0812">Transmembrane</keyword>
<dbReference type="AlphaFoldDB" id="A0A1T1NT87"/>
<keyword evidence="1" id="KW-0472">Membrane</keyword>
<comment type="caution">
    <text evidence="2">The sequence shown here is derived from an EMBL/GenBank/DDBJ whole genome shotgun (WGS) entry which is preliminary data.</text>
</comment>
<organism evidence="2 3">
    <name type="scientific">Xanthomonas axonopodis pv. melhusii</name>
    <dbReference type="NCBI Taxonomy" id="487834"/>
    <lineage>
        <taxon>Bacteria</taxon>
        <taxon>Pseudomonadati</taxon>
        <taxon>Pseudomonadota</taxon>
        <taxon>Gammaproteobacteria</taxon>
        <taxon>Lysobacterales</taxon>
        <taxon>Lysobacteraceae</taxon>
        <taxon>Xanthomonas</taxon>
    </lineage>
</organism>
<dbReference type="RefSeq" id="WP_003488368.1">
    <property type="nucleotide sequence ID" value="NZ_LOJW01000050.1"/>
</dbReference>
<keyword evidence="1" id="KW-1133">Transmembrane helix</keyword>
<evidence type="ECO:0000256" key="1">
    <source>
        <dbReference type="SAM" id="Phobius"/>
    </source>
</evidence>
<dbReference type="Proteomes" id="UP000190559">
    <property type="component" value="Unassembled WGS sequence"/>
</dbReference>
<reference evidence="2 3" key="1">
    <citation type="submission" date="2015-12" db="EMBL/GenBank/DDBJ databases">
        <authorList>
            <person name="Shamseldin A."/>
            <person name="Moawad H."/>
            <person name="Abd El-Rahim W.M."/>
            <person name="Sadowsky M.J."/>
        </authorList>
    </citation>
    <scope>NUCLEOTIDE SEQUENCE [LARGE SCALE GENOMIC DNA]</scope>
    <source>
        <strain evidence="2 3">LMG9050</strain>
    </source>
</reference>